<reference evidence="3" key="1">
    <citation type="submission" date="2018-06" db="EMBL/GenBank/DDBJ databases">
        <authorList>
            <person name="Zhirakovskaya E."/>
        </authorList>
    </citation>
    <scope>NUCLEOTIDE SEQUENCE</scope>
</reference>
<evidence type="ECO:0000313" key="3">
    <source>
        <dbReference type="EMBL" id="VAV84171.1"/>
    </source>
</evidence>
<dbReference type="SUPFAM" id="SSF52402">
    <property type="entry name" value="Adenine nucleotide alpha hydrolases-like"/>
    <property type="match status" value="1"/>
</dbReference>
<gene>
    <name evidence="3" type="ORF">MNBD_DELTA01-797</name>
</gene>
<protein>
    <recommendedName>
        <fullName evidence="2">UspA domain-containing protein</fullName>
    </recommendedName>
</protein>
<dbReference type="InterPro" id="IPR014729">
    <property type="entry name" value="Rossmann-like_a/b/a_fold"/>
</dbReference>
<sequence>MKEKDLILLCLDMEEGSEELLRRGALYAKRLNQPLSLLYVLLSSGIQDEVSALKSLEELAVRVPEAADATAVVRRGCVEEEILDYVREESVELVILGHRHKAKRERVHVGSTVGTVISLAPGAVLVLALGGKV</sequence>
<dbReference type="EMBL" id="UOEA01000060">
    <property type="protein sequence ID" value="VAV84171.1"/>
    <property type="molecule type" value="Genomic_DNA"/>
</dbReference>
<name>A0A3B0QV92_9ZZZZ</name>
<evidence type="ECO:0000256" key="1">
    <source>
        <dbReference type="SAM" id="Phobius"/>
    </source>
</evidence>
<dbReference type="CDD" id="cd00293">
    <property type="entry name" value="USP-like"/>
    <property type="match status" value="1"/>
</dbReference>
<keyword evidence="1" id="KW-0812">Transmembrane</keyword>
<evidence type="ECO:0000259" key="2">
    <source>
        <dbReference type="Pfam" id="PF00582"/>
    </source>
</evidence>
<keyword evidence="1" id="KW-0472">Membrane</keyword>
<organism evidence="3">
    <name type="scientific">hydrothermal vent metagenome</name>
    <dbReference type="NCBI Taxonomy" id="652676"/>
    <lineage>
        <taxon>unclassified sequences</taxon>
        <taxon>metagenomes</taxon>
        <taxon>ecological metagenomes</taxon>
    </lineage>
</organism>
<dbReference type="Pfam" id="PF00582">
    <property type="entry name" value="Usp"/>
    <property type="match status" value="1"/>
</dbReference>
<proteinExistence type="predicted"/>
<accession>A0A3B0QV92</accession>
<dbReference type="InterPro" id="IPR006016">
    <property type="entry name" value="UspA"/>
</dbReference>
<feature type="domain" description="UspA" evidence="2">
    <location>
        <begin position="7"/>
        <end position="127"/>
    </location>
</feature>
<feature type="transmembrane region" description="Helical" evidence="1">
    <location>
        <begin position="109"/>
        <end position="130"/>
    </location>
</feature>
<dbReference type="Gene3D" id="3.40.50.620">
    <property type="entry name" value="HUPs"/>
    <property type="match status" value="1"/>
</dbReference>
<dbReference type="AlphaFoldDB" id="A0A3B0QV92"/>
<keyword evidence="1" id="KW-1133">Transmembrane helix</keyword>